<sequence length="86" mass="9317">MPFSSHLKVLGLAATILAAPIAAARAEIATPRPPANLPIDAGVKPWPAPTGHRQPRASDVPTEARQDAFIRNEEEFDRKLAICRHC</sequence>
<accession>A0A1M6X0A8</accession>
<dbReference type="OrthoDB" id="8240318at2"/>
<dbReference type="AlphaFoldDB" id="A0A1M6X0A8"/>
<evidence type="ECO:0000313" key="3">
    <source>
        <dbReference type="EMBL" id="SEC91772.1"/>
    </source>
</evidence>
<evidence type="ECO:0000256" key="1">
    <source>
        <dbReference type="SAM" id="MobiDB-lite"/>
    </source>
</evidence>
<evidence type="ECO:0000313" key="4">
    <source>
        <dbReference type="Proteomes" id="UP000183208"/>
    </source>
</evidence>
<gene>
    <name evidence="3" type="ORF">SAMN05444171_2567</name>
</gene>
<dbReference type="Proteomes" id="UP000183208">
    <property type="component" value="Unassembled WGS sequence"/>
</dbReference>
<proteinExistence type="predicted"/>
<organism evidence="3 4">
    <name type="scientific">Bradyrhizobium lablabi</name>
    <dbReference type="NCBI Taxonomy" id="722472"/>
    <lineage>
        <taxon>Bacteria</taxon>
        <taxon>Pseudomonadati</taxon>
        <taxon>Pseudomonadota</taxon>
        <taxon>Alphaproteobacteria</taxon>
        <taxon>Hyphomicrobiales</taxon>
        <taxon>Nitrobacteraceae</taxon>
        <taxon>Bradyrhizobium</taxon>
    </lineage>
</organism>
<dbReference type="EMBL" id="FNTI01000001">
    <property type="protein sequence ID" value="SEC91772.1"/>
    <property type="molecule type" value="Genomic_DNA"/>
</dbReference>
<keyword evidence="2" id="KW-0732">Signal</keyword>
<feature type="signal peptide" evidence="2">
    <location>
        <begin position="1"/>
        <end position="24"/>
    </location>
</feature>
<name>A0A1M6X0A8_9BRAD</name>
<protein>
    <submittedName>
        <fullName evidence="3">Uncharacterized protein</fullName>
    </submittedName>
</protein>
<feature type="region of interest" description="Disordered" evidence="1">
    <location>
        <begin position="30"/>
        <end position="63"/>
    </location>
</feature>
<dbReference type="RefSeq" id="WP_074819467.1">
    <property type="nucleotide sequence ID" value="NZ_FNTI01000001.1"/>
</dbReference>
<feature type="chain" id="PRO_5030031561" evidence="2">
    <location>
        <begin position="25"/>
        <end position="86"/>
    </location>
</feature>
<evidence type="ECO:0000256" key="2">
    <source>
        <dbReference type="SAM" id="SignalP"/>
    </source>
</evidence>
<reference evidence="3 4" key="1">
    <citation type="submission" date="2016-10" db="EMBL/GenBank/DDBJ databases">
        <authorList>
            <person name="de Groot N.N."/>
        </authorList>
    </citation>
    <scope>NUCLEOTIDE SEQUENCE [LARGE SCALE GENOMIC DNA]</scope>
    <source>
        <strain evidence="3 4">GAS522</strain>
    </source>
</reference>